<dbReference type="GO" id="GO:0043565">
    <property type="term" value="F:sequence-specific DNA binding"/>
    <property type="evidence" value="ECO:0007669"/>
    <property type="project" value="TreeGrafter"/>
</dbReference>
<dbReference type="OrthoDB" id="9804958at2"/>
<dbReference type="PANTHER" id="PTHR30537">
    <property type="entry name" value="HTH-TYPE TRANSCRIPTIONAL REGULATOR"/>
    <property type="match status" value="1"/>
</dbReference>
<evidence type="ECO:0000256" key="1">
    <source>
        <dbReference type="ARBA" id="ARBA00009437"/>
    </source>
</evidence>
<sequence length="254" mass="27008">MPASNGVPGERDSRPRRRCSPRPPEELPGPRAGGGHQGREHRVAAPRTWAALWLVPRLGRFLAGWPELRLDIEGGNTERASEAEAGWAVIRYVRGGDPGPEGALLSEETLFPVCAPSVVERLAGPDDLSRCTLLHYQASPDWSLWRAATGVDLDGARNLSFSESVMVIQAAMAGQGVALGRPSLVLDALDAGRLVHPFGPAVPCGDRYMLTAPAEGKGRGVLRAFRNWLLEEAAADRTRLARLGLSSGDGGAGA</sequence>
<dbReference type="Proteomes" id="UP000480854">
    <property type="component" value="Unassembled WGS sequence"/>
</dbReference>
<dbReference type="GO" id="GO:0003700">
    <property type="term" value="F:DNA-binding transcription factor activity"/>
    <property type="evidence" value="ECO:0007669"/>
    <property type="project" value="TreeGrafter"/>
</dbReference>
<comment type="caution">
    <text evidence="4">The sequence shown here is derived from an EMBL/GenBank/DDBJ whole genome shotgun (WGS) entry which is preliminary data.</text>
</comment>
<gene>
    <name evidence="4" type="ORF">DS843_20035</name>
</gene>
<dbReference type="RefSeq" id="WP_149470614.1">
    <property type="nucleotide sequence ID" value="NZ_QOKW01000017.1"/>
</dbReference>
<evidence type="ECO:0000259" key="3">
    <source>
        <dbReference type="Pfam" id="PF03466"/>
    </source>
</evidence>
<accession>A0A9W7TWX6</accession>
<dbReference type="AlphaFoldDB" id="A0A9W7TWX6"/>
<dbReference type="InterPro" id="IPR058163">
    <property type="entry name" value="LysR-type_TF_proteobact-type"/>
</dbReference>
<keyword evidence="5" id="KW-1185">Reference proteome</keyword>
<evidence type="ECO:0000313" key="4">
    <source>
        <dbReference type="EMBL" id="KAA0678406.1"/>
    </source>
</evidence>
<dbReference type="GO" id="GO:0006351">
    <property type="term" value="P:DNA-templated transcription"/>
    <property type="evidence" value="ECO:0007669"/>
    <property type="project" value="TreeGrafter"/>
</dbReference>
<reference evidence="4 5" key="1">
    <citation type="submission" date="2018-07" db="EMBL/GenBank/DDBJ databases">
        <title>Genome sequence of Azospirillum sp. ATCC 49961.</title>
        <authorList>
            <person name="Sant'Anna F.H."/>
            <person name="Baldani J.I."/>
            <person name="Zilli J.E."/>
            <person name="Reis V.M."/>
            <person name="Hartmann A."/>
            <person name="Cruz L."/>
            <person name="de Souza E.M."/>
            <person name="de Oliveira Pedrosa F."/>
            <person name="Passaglia L.M.P."/>
        </authorList>
    </citation>
    <scope>NUCLEOTIDE SEQUENCE [LARGE SCALE GENOMIC DNA]</scope>
    <source>
        <strain evidence="4 5">ATCC 49961</strain>
    </source>
</reference>
<protein>
    <recommendedName>
        <fullName evidence="3">LysR substrate-binding domain-containing protein</fullName>
    </recommendedName>
</protein>
<feature type="region of interest" description="Disordered" evidence="2">
    <location>
        <begin position="1"/>
        <end position="42"/>
    </location>
</feature>
<dbReference type="Gene3D" id="3.40.190.10">
    <property type="entry name" value="Periplasmic binding protein-like II"/>
    <property type="match status" value="2"/>
</dbReference>
<evidence type="ECO:0000313" key="5">
    <source>
        <dbReference type="Proteomes" id="UP000480854"/>
    </source>
</evidence>
<comment type="similarity">
    <text evidence="1">Belongs to the LysR transcriptional regulatory family.</text>
</comment>
<feature type="domain" description="LysR substrate-binding" evidence="3">
    <location>
        <begin position="37"/>
        <end position="233"/>
    </location>
</feature>
<dbReference type="InterPro" id="IPR005119">
    <property type="entry name" value="LysR_subst-bd"/>
</dbReference>
<organism evidence="4 5">
    <name type="scientific">Roseomonas genomospecies 6</name>
    <dbReference type="NCBI Taxonomy" id="214106"/>
    <lineage>
        <taxon>Bacteria</taxon>
        <taxon>Pseudomonadati</taxon>
        <taxon>Pseudomonadota</taxon>
        <taxon>Alphaproteobacteria</taxon>
        <taxon>Acetobacterales</taxon>
        <taxon>Roseomonadaceae</taxon>
        <taxon>Roseomonas</taxon>
    </lineage>
</organism>
<name>A0A9W7TWX6_9PROT</name>
<dbReference type="SUPFAM" id="SSF53850">
    <property type="entry name" value="Periplasmic binding protein-like II"/>
    <property type="match status" value="1"/>
</dbReference>
<dbReference type="CDD" id="cd08432">
    <property type="entry name" value="PBP2_GcdR_TrpI_HvrB_AmpR_like"/>
    <property type="match status" value="1"/>
</dbReference>
<dbReference type="Pfam" id="PF03466">
    <property type="entry name" value="LysR_substrate"/>
    <property type="match status" value="1"/>
</dbReference>
<dbReference type="PANTHER" id="PTHR30537:SF26">
    <property type="entry name" value="GLYCINE CLEAVAGE SYSTEM TRANSCRIPTIONAL ACTIVATOR"/>
    <property type="match status" value="1"/>
</dbReference>
<proteinExistence type="inferred from homology"/>
<evidence type="ECO:0000256" key="2">
    <source>
        <dbReference type="SAM" id="MobiDB-lite"/>
    </source>
</evidence>
<dbReference type="EMBL" id="QOKW01000017">
    <property type="protein sequence ID" value="KAA0678406.1"/>
    <property type="molecule type" value="Genomic_DNA"/>
</dbReference>